<dbReference type="Proteomes" id="UP000514713">
    <property type="component" value="Chromosome"/>
</dbReference>
<reference evidence="2" key="1">
    <citation type="submission" date="2020-06" db="EMBL/GenBank/DDBJ databases">
        <title>Nostoc edaphicum CCNP1411 genome.</title>
        <authorList>
            <person name="Fidor A."/>
            <person name="Grabski M."/>
            <person name="Gawor J."/>
            <person name="Gromadka R."/>
            <person name="Wegrzyn G."/>
            <person name="Mazur-Marzec H."/>
        </authorList>
    </citation>
    <scope>NUCLEOTIDE SEQUENCE [LARGE SCALE GENOMIC DNA]</scope>
    <source>
        <strain evidence="2">CCNP1411</strain>
    </source>
</reference>
<dbReference type="KEGG" id="ned:HUN01_23400"/>
<dbReference type="EMBL" id="CP054698">
    <property type="protein sequence ID" value="QMS90386.1"/>
    <property type="molecule type" value="Genomic_DNA"/>
</dbReference>
<evidence type="ECO:0000313" key="2">
    <source>
        <dbReference type="Proteomes" id="UP000514713"/>
    </source>
</evidence>
<dbReference type="AlphaFoldDB" id="A0A7D7R6E1"/>
<evidence type="ECO:0000313" key="1">
    <source>
        <dbReference type="EMBL" id="QMS90386.1"/>
    </source>
</evidence>
<sequence length="81" mass="9214">MTIPLFSRDTGRSLLIRRGTDSYSDEGRRQDSVAIASPQAAAGCRRLKYSVGNYWRRYANKLTLIARNLQPALDEVFHVRS</sequence>
<gene>
    <name evidence="1" type="ORF">HUN01_23400</name>
</gene>
<protein>
    <submittedName>
        <fullName evidence="1">Uncharacterized protein</fullName>
    </submittedName>
</protein>
<dbReference type="RefSeq" id="WP_181928197.1">
    <property type="nucleotide sequence ID" value="NZ_CP054698.1"/>
</dbReference>
<accession>A0A7D7R6E1</accession>
<keyword evidence="2" id="KW-1185">Reference proteome</keyword>
<name>A0A7D7R6E1_9NOSO</name>
<organism evidence="1 2">
    <name type="scientific">Nostoc edaphicum CCNP1411</name>
    <dbReference type="NCBI Taxonomy" id="1472755"/>
    <lineage>
        <taxon>Bacteria</taxon>
        <taxon>Bacillati</taxon>
        <taxon>Cyanobacteriota</taxon>
        <taxon>Cyanophyceae</taxon>
        <taxon>Nostocales</taxon>
        <taxon>Nostocaceae</taxon>
        <taxon>Nostoc</taxon>
    </lineage>
</organism>
<proteinExistence type="predicted"/>